<name>A0A947DF62_9CYAN</name>
<keyword evidence="11" id="KW-1185">Reference proteome</keyword>
<organism evidence="10 11">
    <name type="scientific">Leptothoe spongobia TAU-MAC 1115</name>
    <dbReference type="NCBI Taxonomy" id="1967444"/>
    <lineage>
        <taxon>Bacteria</taxon>
        <taxon>Bacillati</taxon>
        <taxon>Cyanobacteriota</taxon>
        <taxon>Cyanophyceae</taxon>
        <taxon>Nodosilineales</taxon>
        <taxon>Cymatolegaceae</taxon>
        <taxon>Leptothoe</taxon>
        <taxon>Leptothoe spongobia</taxon>
    </lineage>
</organism>
<comment type="catalytic activity">
    <reaction evidence="1">
        <text>ATP + protein L-histidine = ADP + protein N-phospho-L-histidine.</text>
        <dbReference type="EC" id="2.7.13.3"/>
    </reaction>
</comment>
<dbReference type="EC" id="2.7.13.3" evidence="2"/>
<evidence type="ECO:0000256" key="3">
    <source>
        <dbReference type="ARBA" id="ARBA00022553"/>
    </source>
</evidence>
<feature type="coiled-coil region" evidence="7">
    <location>
        <begin position="160"/>
        <end position="194"/>
    </location>
</feature>
<dbReference type="EMBL" id="JADOES010000014">
    <property type="protein sequence ID" value="MBT9315645.1"/>
    <property type="molecule type" value="Genomic_DNA"/>
</dbReference>
<accession>A0A947DF62</accession>
<dbReference type="PANTHER" id="PTHR43547:SF2">
    <property type="entry name" value="HYBRID SIGNAL TRANSDUCTION HISTIDINE KINASE C"/>
    <property type="match status" value="1"/>
</dbReference>
<dbReference type="SUPFAM" id="SSF47384">
    <property type="entry name" value="Homodimeric domain of signal transducing histidine kinase"/>
    <property type="match status" value="1"/>
</dbReference>
<dbReference type="Pfam" id="PF00072">
    <property type="entry name" value="Response_reg"/>
    <property type="match status" value="1"/>
</dbReference>
<dbReference type="PROSITE" id="PS50109">
    <property type="entry name" value="HIS_KIN"/>
    <property type="match status" value="1"/>
</dbReference>
<dbReference type="SUPFAM" id="SSF55874">
    <property type="entry name" value="ATPase domain of HSP90 chaperone/DNA topoisomerase II/histidine kinase"/>
    <property type="match status" value="1"/>
</dbReference>
<dbReference type="Gene3D" id="1.10.287.130">
    <property type="match status" value="1"/>
</dbReference>
<dbReference type="Gene3D" id="3.40.50.2300">
    <property type="match status" value="1"/>
</dbReference>
<gene>
    <name evidence="10" type="ORF">IXB50_09425</name>
</gene>
<dbReference type="Proteomes" id="UP000717364">
    <property type="component" value="Unassembled WGS sequence"/>
</dbReference>
<feature type="domain" description="Histidine kinase" evidence="8">
    <location>
        <begin position="203"/>
        <end position="460"/>
    </location>
</feature>
<evidence type="ECO:0000256" key="4">
    <source>
        <dbReference type="ARBA" id="ARBA00022777"/>
    </source>
</evidence>
<evidence type="ECO:0000259" key="8">
    <source>
        <dbReference type="PROSITE" id="PS50109"/>
    </source>
</evidence>
<comment type="caution">
    <text evidence="10">The sequence shown here is derived from an EMBL/GenBank/DDBJ whole genome shotgun (WGS) entry which is preliminary data.</text>
</comment>
<reference evidence="10" key="2">
    <citation type="journal article" date="2021" name="Mar. Drugs">
        <title>Genome Reduction and Secondary Metabolism of the Marine Sponge-Associated Cyanobacterium Leptothoe.</title>
        <authorList>
            <person name="Konstantinou D."/>
            <person name="Popin R.V."/>
            <person name="Fewer D.P."/>
            <person name="Sivonen K."/>
            <person name="Gkelis S."/>
        </authorList>
    </citation>
    <scope>NUCLEOTIDE SEQUENCE</scope>
    <source>
        <strain evidence="10">TAU-MAC 1115</strain>
    </source>
</reference>
<dbReference type="InterPro" id="IPR036890">
    <property type="entry name" value="HATPase_C_sf"/>
</dbReference>
<keyword evidence="7" id="KW-0175">Coiled coil</keyword>
<dbReference type="CDD" id="cd00082">
    <property type="entry name" value="HisKA"/>
    <property type="match status" value="1"/>
</dbReference>
<protein>
    <recommendedName>
        <fullName evidence="2">histidine kinase</fullName>
        <ecNumber evidence="2">2.7.13.3</ecNumber>
    </recommendedName>
</protein>
<reference evidence="10" key="1">
    <citation type="submission" date="2020-11" db="EMBL/GenBank/DDBJ databases">
        <authorList>
            <person name="Konstantinou D."/>
            <person name="Gkelis S."/>
            <person name="Popin R."/>
            <person name="Fewer D."/>
            <person name="Sivonen K."/>
        </authorList>
    </citation>
    <scope>NUCLEOTIDE SEQUENCE</scope>
    <source>
        <strain evidence="10">TAU-MAC 1115</strain>
    </source>
</reference>
<keyword evidence="5" id="KW-0902">Two-component regulatory system</keyword>
<sequence length="463" mass="51631">MTSISSKPIRILLVDDNAMNLRVLSDALHGNDWTTLVATDGMSAIEQAKYAQPDLILLDVMMSGIDGFETCQRLKAQADTQAIPVIFMTALADAVHKVRGLEMGAVDYITKPFQQEEVLARVKLHLRLSLLTQQLESQNTLLTQEISEKTVAESRLQHLMQDLENRVQQRTSELSNSLRQLQQAQLQLVQSEKMSVLGNLIAGVAHELNNPINFLQGNLEPAKDYIDDLLRLIDLYQKTFPESDQVIEDEIANIDLDFLRQDLQKLLASMAVGIDRIFNISVSLRTFSRADKEYKVPFNVHDGLNSTLLILKHRLKERENRAEIHIQRCYQEIPEIECFAGQLNQVFMNLLANAIDAFDEVELSCCDLDAQTNKIIVSTGLAEDNDNILITIEDNGAGIDETIKPRIFDHLFTTKGVGRGTGLGLAIVRQIVVDKHGGSIDVASTLGKGTCFILMLPIKASEA</sequence>
<dbReference type="InterPro" id="IPR005467">
    <property type="entry name" value="His_kinase_dom"/>
</dbReference>
<dbReference type="PRINTS" id="PR00344">
    <property type="entry name" value="BCTRLSENSOR"/>
</dbReference>
<dbReference type="InterPro" id="IPR003594">
    <property type="entry name" value="HATPase_dom"/>
</dbReference>
<evidence type="ECO:0000256" key="5">
    <source>
        <dbReference type="ARBA" id="ARBA00023012"/>
    </source>
</evidence>
<evidence type="ECO:0000313" key="10">
    <source>
        <dbReference type="EMBL" id="MBT9315645.1"/>
    </source>
</evidence>
<dbReference type="InterPro" id="IPR001789">
    <property type="entry name" value="Sig_transdc_resp-reg_receiver"/>
</dbReference>
<dbReference type="PANTHER" id="PTHR43547">
    <property type="entry name" value="TWO-COMPONENT HISTIDINE KINASE"/>
    <property type="match status" value="1"/>
</dbReference>
<keyword evidence="4 10" id="KW-0418">Kinase</keyword>
<evidence type="ECO:0000256" key="6">
    <source>
        <dbReference type="PROSITE-ProRule" id="PRU00169"/>
    </source>
</evidence>
<keyword evidence="3 6" id="KW-0597">Phosphoprotein</keyword>
<feature type="domain" description="Response regulatory" evidence="9">
    <location>
        <begin position="10"/>
        <end position="126"/>
    </location>
</feature>
<dbReference type="PROSITE" id="PS50110">
    <property type="entry name" value="RESPONSE_REGULATORY"/>
    <property type="match status" value="1"/>
</dbReference>
<evidence type="ECO:0000256" key="2">
    <source>
        <dbReference type="ARBA" id="ARBA00012438"/>
    </source>
</evidence>
<dbReference type="CDD" id="cd19920">
    <property type="entry name" value="REC_PA4781-like"/>
    <property type="match status" value="1"/>
</dbReference>
<evidence type="ECO:0000313" key="11">
    <source>
        <dbReference type="Proteomes" id="UP000717364"/>
    </source>
</evidence>
<dbReference type="SUPFAM" id="SSF52172">
    <property type="entry name" value="CheY-like"/>
    <property type="match status" value="1"/>
</dbReference>
<dbReference type="InterPro" id="IPR011006">
    <property type="entry name" value="CheY-like_superfamily"/>
</dbReference>
<dbReference type="RefSeq" id="WP_215608711.1">
    <property type="nucleotide sequence ID" value="NZ_JADOES010000014.1"/>
</dbReference>
<proteinExistence type="predicted"/>
<evidence type="ECO:0000259" key="9">
    <source>
        <dbReference type="PROSITE" id="PS50110"/>
    </source>
</evidence>
<dbReference type="InterPro" id="IPR004358">
    <property type="entry name" value="Sig_transdc_His_kin-like_C"/>
</dbReference>
<feature type="modified residue" description="4-aspartylphosphate" evidence="6">
    <location>
        <position position="59"/>
    </location>
</feature>
<evidence type="ECO:0000256" key="1">
    <source>
        <dbReference type="ARBA" id="ARBA00000085"/>
    </source>
</evidence>
<dbReference type="SMART" id="SM00448">
    <property type="entry name" value="REC"/>
    <property type="match status" value="1"/>
</dbReference>
<dbReference type="SMART" id="SM00387">
    <property type="entry name" value="HATPase_c"/>
    <property type="match status" value="1"/>
</dbReference>
<dbReference type="Gene3D" id="3.30.565.10">
    <property type="entry name" value="Histidine kinase-like ATPase, C-terminal domain"/>
    <property type="match status" value="1"/>
</dbReference>
<dbReference type="GO" id="GO:0000155">
    <property type="term" value="F:phosphorelay sensor kinase activity"/>
    <property type="evidence" value="ECO:0007669"/>
    <property type="project" value="InterPro"/>
</dbReference>
<dbReference type="Pfam" id="PF02518">
    <property type="entry name" value="HATPase_c"/>
    <property type="match status" value="1"/>
</dbReference>
<dbReference type="InterPro" id="IPR036097">
    <property type="entry name" value="HisK_dim/P_sf"/>
</dbReference>
<dbReference type="AlphaFoldDB" id="A0A947DF62"/>
<keyword evidence="4 10" id="KW-0808">Transferase</keyword>
<evidence type="ECO:0000256" key="7">
    <source>
        <dbReference type="SAM" id="Coils"/>
    </source>
</evidence>
<dbReference type="InterPro" id="IPR003661">
    <property type="entry name" value="HisK_dim/P_dom"/>
</dbReference>